<dbReference type="Proteomes" id="UP000243723">
    <property type="component" value="Unassembled WGS sequence"/>
</dbReference>
<proteinExistence type="predicted"/>
<organism evidence="2 3">
    <name type="scientific">Elsinoe australis</name>
    <dbReference type="NCBI Taxonomy" id="40998"/>
    <lineage>
        <taxon>Eukaryota</taxon>
        <taxon>Fungi</taxon>
        <taxon>Dikarya</taxon>
        <taxon>Ascomycota</taxon>
        <taxon>Pezizomycotina</taxon>
        <taxon>Dothideomycetes</taxon>
        <taxon>Dothideomycetidae</taxon>
        <taxon>Myriangiales</taxon>
        <taxon>Elsinoaceae</taxon>
        <taxon>Elsinoe</taxon>
    </lineage>
</organism>
<dbReference type="AlphaFoldDB" id="A0A2P8A492"/>
<gene>
    <name evidence="2" type="ORF">B9Z65_2683</name>
</gene>
<evidence type="ECO:0000313" key="3">
    <source>
        <dbReference type="Proteomes" id="UP000243723"/>
    </source>
</evidence>
<feature type="region of interest" description="Disordered" evidence="1">
    <location>
        <begin position="1"/>
        <end position="48"/>
    </location>
</feature>
<keyword evidence="3" id="KW-1185">Reference proteome</keyword>
<accession>A0A2P8A492</accession>
<evidence type="ECO:0000256" key="1">
    <source>
        <dbReference type="SAM" id="MobiDB-lite"/>
    </source>
</evidence>
<dbReference type="EMBL" id="NHZQ01000067">
    <property type="protein sequence ID" value="PSK55294.1"/>
    <property type="molecule type" value="Genomic_DNA"/>
</dbReference>
<evidence type="ECO:0000313" key="2">
    <source>
        <dbReference type="EMBL" id="PSK55294.1"/>
    </source>
</evidence>
<sequence length="234" mass="26654">MPPKKSSTAAKKRKSEVDTSPAPEAKRTRTAKDPKASHLYTDDNPATTLHGTGFKDKATALHTLELVSQRSLTYQFQTINTMLYRAKGHAHKTDGIKDAISVFQDWADGYKERKGALRSFPLLSKPKVKAYLEAWEADEYGNVGEDIKGLEDAKEFAKMYVDLGARKRLGNTLVDMEKPGGEDWEIRRYKRLCDIVEEDSEWDVGELWIDERERIPTGEHLRLILWGWSPSKKT</sequence>
<reference evidence="2 3" key="1">
    <citation type="submission" date="2017-05" db="EMBL/GenBank/DDBJ databases">
        <title>Draft genome sequence of Elsinoe australis.</title>
        <authorList>
            <person name="Cheng Q."/>
        </authorList>
    </citation>
    <scope>NUCLEOTIDE SEQUENCE [LARGE SCALE GENOMIC DNA]</scope>
    <source>
        <strain evidence="2 3">NL1</strain>
    </source>
</reference>
<protein>
    <submittedName>
        <fullName evidence="2">Uncharacterized protein</fullName>
    </submittedName>
</protein>
<name>A0A2P8A492_9PEZI</name>
<dbReference type="OrthoDB" id="8188991at2759"/>
<feature type="compositionally biased region" description="Basic and acidic residues" evidence="1">
    <location>
        <begin position="24"/>
        <end position="36"/>
    </location>
</feature>
<comment type="caution">
    <text evidence="2">The sequence shown here is derived from an EMBL/GenBank/DDBJ whole genome shotgun (WGS) entry which is preliminary data.</text>
</comment>